<dbReference type="Pfam" id="PF13336">
    <property type="entry name" value="AcetylCoA_hyd_C"/>
    <property type="match status" value="1"/>
</dbReference>
<dbReference type="EMBL" id="CP000252">
    <property type="protein sequence ID" value="ABC77945.1"/>
    <property type="molecule type" value="Genomic_DNA"/>
</dbReference>
<dbReference type="InterPro" id="IPR037171">
    <property type="entry name" value="NagB/RpiA_transferase-like"/>
</dbReference>
<keyword evidence="2" id="KW-0808">Transferase</keyword>
<proteinExistence type="predicted"/>
<dbReference type="InterPro" id="IPR038460">
    <property type="entry name" value="AcetylCoA_hyd_C_sf"/>
</dbReference>
<feature type="domain" description="Acetyl-CoA hydrolase/transferase C-terminal" evidence="1">
    <location>
        <begin position="7"/>
        <end position="42"/>
    </location>
</feature>
<dbReference type="GO" id="GO:0016740">
    <property type="term" value="F:transferase activity"/>
    <property type="evidence" value="ECO:0007669"/>
    <property type="project" value="UniProtKB-KW"/>
</dbReference>
<reference evidence="2 3" key="1">
    <citation type="journal article" date="2007" name="Proc. Natl. Acad. Sci. U.S.A.">
        <title>The genome of Syntrophus aciditrophicus: life at the thermodynamic limit of microbial growth.</title>
        <authorList>
            <person name="McInerney M.J."/>
            <person name="Rohlin L."/>
            <person name="Mouttaki H."/>
            <person name="Kim U."/>
            <person name="Krupp R.S."/>
            <person name="Rios-Hernandez L."/>
            <person name="Sieber J."/>
            <person name="Struchtemeyer C.G."/>
            <person name="Bhattacharyya A."/>
            <person name="Campbell J.W."/>
            <person name="Gunsalus R.P."/>
        </authorList>
    </citation>
    <scope>NUCLEOTIDE SEQUENCE [LARGE SCALE GENOMIC DNA]</scope>
    <source>
        <strain evidence="2 3">SB</strain>
    </source>
</reference>
<protein>
    <submittedName>
        <fullName evidence="2">CoA transferase</fullName>
    </submittedName>
</protein>
<gene>
    <name evidence="2" type="ORF">SYN_00658</name>
</gene>
<accession>Q2LV33</accession>
<dbReference type="AlphaFoldDB" id="Q2LV33"/>
<organism evidence="2 3">
    <name type="scientific">Syntrophus aciditrophicus (strain SB)</name>
    <dbReference type="NCBI Taxonomy" id="56780"/>
    <lineage>
        <taxon>Bacteria</taxon>
        <taxon>Pseudomonadati</taxon>
        <taxon>Thermodesulfobacteriota</taxon>
        <taxon>Syntrophia</taxon>
        <taxon>Syntrophales</taxon>
        <taxon>Syntrophaceae</taxon>
        <taxon>Syntrophus</taxon>
    </lineage>
</organism>
<evidence type="ECO:0000313" key="3">
    <source>
        <dbReference type="Proteomes" id="UP000001933"/>
    </source>
</evidence>
<evidence type="ECO:0000259" key="1">
    <source>
        <dbReference type="Pfam" id="PF13336"/>
    </source>
</evidence>
<dbReference type="RefSeq" id="WP_011417966.1">
    <property type="nucleotide sequence ID" value="NC_007759.1"/>
</dbReference>
<dbReference type="InterPro" id="IPR026888">
    <property type="entry name" value="AcetylCoA_hyd_C"/>
</dbReference>
<name>Q2LV33_SYNAS</name>
<dbReference type="HOGENOM" id="CLU_3048744_0_0_7"/>
<dbReference type="SUPFAM" id="SSF100950">
    <property type="entry name" value="NagB/RpiA/CoA transferase-like"/>
    <property type="match status" value="1"/>
</dbReference>
<dbReference type="KEGG" id="sat:SYN_00658"/>
<sequence>MKRRVALLKIDLTGQATSYSIGRGLYSGIGNFQDFMRGAYGKRANTENLCQRGL</sequence>
<evidence type="ECO:0000313" key="2">
    <source>
        <dbReference type="EMBL" id="ABC77945.1"/>
    </source>
</evidence>
<keyword evidence="3" id="KW-1185">Reference proteome</keyword>
<dbReference type="InParanoid" id="Q2LV33"/>
<dbReference type="eggNOG" id="COG0427">
    <property type="taxonomic scope" value="Bacteria"/>
</dbReference>
<dbReference type="Gene3D" id="3.40.1080.20">
    <property type="entry name" value="Acetyl-CoA hydrolase/transferase C-terminal domain"/>
    <property type="match status" value="1"/>
</dbReference>
<dbReference type="Proteomes" id="UP000001933">
    <property type="component" value="Chromosome"/>
</dbReference>